<evidence type="ECO:0000313" key="1">
    <source>
        <dbReference type="EMBL" id="GIY42053.1"/>
    </source>
</evidence>
<organism evidence="1 2">
    <name type="scientific">Caerostris extrusa</name>
    <name type="common">Bark spider</name>
    <name type="synonym">Caerostris bankana</name>
    <dbReference type="NCBI Taxonomy" id="172846"/>
    <lineage>
        <taxon>Eukaryota</taxon>
        <taxon>Metazoa</taxon>
        <taxon>Ecdysozoa</taxon>
        <taxon>Arthropoda</taxon>
        <taxon>Chelicerata</taxon>
        <taxon>Arachnida</taxon>
        <taxon>Araneae</taxon>
        <taxon>Araneomorphae</taxon>
        <taxon>Entelegynae</taxon>
        <taxon>Araneoidea</taxon>
        <taxon>Araneidae</taxon>
        <taxon>Caerostris</taxon>
    </lineage>
</organism>
<accession>A0AAV4T5S5</accession>
<gene>
    <name evidence="1" type="ORF">CEXT_115911</name>
</gene>
<evidence type="ECO:0000313" key="2">
    <source>
        <dbReference type="Proteomes" id="UP001054945"/>
    </source>
</evidence>
<dbReference type="EMBL" id="BPLR01010794">
    <property type="protein sequence ID" value="GIY42053.1"/>
    <property type="molecule type" value="Genomic_DNA"/>
</dbReference>
<comment type="caution">
    <text evidence="1">The sequence shown here is derived from an EMBL/GenBank/DDBJ whole genome shotgun (WGS) entry which is preliminary data.</text>
</comment>
<protein>
    <submittedName>
        <fullName evidence="1">Uncharacterized protein</fullName>
    </submittedName>
</protein>
<dbReference type="AlphaFoldDB" id="A0AAV4T5S5"/>
<keyword evidence="2" id="KW-1185">Reference proteome</keyword>
<dbReference type="Proteomes" id="UP001054945">
    <property type="component" value="Unassembled WGS sequence"/>
</dbReference>
<sequence length="87" mass="9999">MLPPRFESEASSTKGQSVLRRAGNVSLTGNWETFTSCKDWLMEMREYLKDFIENGFHREMYRITRCFRMCEGGSLSGSYASHGTECV</sequence>
<reference evidence="1 2" key="1">
    <citation type="submission" date="2021-06" db="EMBL/GenBank/DDBJ databases">
        <title>Caerostris extrusa draft genome.</title>
        <authorList>
            <person name="Kono N."/>
            <person name="Arakawa K."/>
        </authorList>
    </citation>
    <scope>NUCLEOTIDE SEQUENCE [LARGE SCALE GENOMIC DNA]</scope>
</reference>
<proteinExistence type="predicted"/>
<name>A0AAV4T5S5_CAEEX</name>